<dbReference type="AlphaFoldDB" id="A0A9D2MSY1"/>
<dbReference type="Proteomes" id="UP000886883">
    <property type="component" value="Unassembled WGS sequence"/>
</dbReference>
<dbReference type="SMART" id="SM00382">
    <property type="entry name" value="AAA"/>
    <property type="match status" value="1"/>
</dbReference>
<reference evidence="6" key="1">
    <citation type="journal article" date="2021" name="PeerJ">
        <title>Extensive microbial diversity within the chicken gut microbiome revealed by metagenomics and culture.</title>
        <authorList>
            <person name="Gilroy R."/>
            <person name="Ravi A."/>
            <person name="Getino M."/>
            <person name="Pursley I."/>
            <person name="Horton D.L."/>
            <person name="Alikhan N.F."/>
            <person name="Baker D."/>
            <person name="Gharbi K."/>
            <person name="Hall N."/>
            <person name="Watson M."/>
            <person name="Adriaenssens E.M."/>
            <person name="Foster-Nyarko E."/>
            <person name="Jarju S."/>
            <person name="Secka A."/>
            <person name="Antonio M."/>
            <person name="Oren A."/>
            <person name="Chaudhuri R.R."/>
            <person name="La Ragione R."/>
            <person name="Hildebrand F."/>
            <person name="Pallen M.J."/>
        </authorList>
    </citation>
    <scope>NUCLEOTIDE SEQUENCE</scope>
    <source>
        <strain evidence="6">USAMLcec3-2134</strain>
    </source>
</reference>
<dbReference type="Gene3D" id="3.40.50.300">
    <property type="entry name" value="P-loop containing nucleotide triphosphate hydrolases"/>
    <property type="match status" value="1"/>
</dbReference>
<evidence type="ECO:0000259" key="5">
    <source>
        <dbReference type="PROSITE" id="PS50893"/>
    </source>
</evidence>
<dbReference type="GO" id="GO:0005524">
    <property type="term" value="F:ATP binding"/>
    <property type="evidence" value="ECO:0007669"/>
    <property type="project" value="UniProtKB-KW"/>
</dbReference>
<dbReference type="GO" id="GO:0016887">
    <property type="term" value="F:ATP hydrolysis activity"/>
    <property type="evidence" value="ECO:0007669"/>
    <property type="project" value="InterPro"/>
</dbReference>
<evidence type="ECO:0000256" key="1">
    <source>
        <dbReference type="ARBA" id="ARBA00005417"/>
    </source>
</evidence>
<dbReference type="Pfam" id="PF00005">
    <property type="entry name" value="ABC_tran"/>
    <property type="match status" value="1"/>
</dbReference>
<dbReference type="PROSITE" id="PS00211">
    <property type="entry name" value="ABC_TRANSPORTER_1"/>
    <property type="match status" value="1"/>
</dbReference>
<keyword evidence="4 6" id="KW-0067">ATP-binding</keyword>
<dbReference type="InterPro" id="IPR017871">
    <property type="entry name" value="ABC_transporter-like_CS"/>
</dbReference>
<name>A0A9D2MSY1_9FIRM</name>
<evidence type="ECO:0000313" key="7">
    <source>
        <dbReference type="Proteomes" id="UP000886883"/>
    </source>
</evidence>
<protein>
    <submittedName>
        <fullName evidence="6">Metal ABC transporter ATP-binding protein</fullName>
    </submittedName>
</protein>
<evidence type="ECO:0000256" key="3">
    <source>
        <dbReference type="ARBA" id="ARBA00022741"/>
    </source>
</evidence>
<evidence type="ECO:0000313" key="6">
    <source>
        <dbReference type="EMBL" id="HJB91602.1"/>
    </source>
</evidence>
<sequence>MSCLNCEHVSFAYENQTVVSDLSFRVEEGDYLCIIGENGTGKSTLMRGILGLKKPSSGTIALGEGIRQNQVGYVPQQTPVQRDFPASVWEVVLSGCINSRGWRPGFGEREKKLAKEKLALLGIEELKQKSFRELSGGQRQRVLLARSLCAAQKLILLDEPATGLDPVAAEEFYRLLLRLNRELKITVIMISHDIREALECADHILYLSHDSHFFGTADAFLESGPGRLFVEKIAAVRPRRD</sequence>
<dbReference type="InterPro" id="IPR050153">
    <property type="entry name" value="Metal_Ion_Import_ABC"/>
</dbReference>
<dbReference type="SUPFAM" id="SSF52540">
    <property type="entry name" value="P-loop containing nucleoside triphosphate hydrolases"/>
    <property type="match status" value="1"/>
</dbReference>
<keyword evidence="2" id="KW-0813">Transport</keyword>
<dbReference type="CDD" id="cd03235">
    <property type="entry name" value="ABC_Metallic_Cations"/>
    <property type="match status" value="1"/>
</dbReference>
<evidence type="ECO:0000256" key="4">
    <source>
        <dbReference type="ARBA" id="ARBA00022840"/>
    </source>
</evidence>
<dbReference type="InterPro" id="IPR027417">
    <property type="entry name" value="P-loop_NTPase"/>
</dbReference>
<organism evidence="6 7">
    <name type="scientific">Candidatus Eisenbergiella merdigallinarum</name>
    <dbReference type="NCBI Taxonomy" id="2838552"/>
    <lineage>
        <taxon>Bacteria</taxon>
        <taxon>Bacillati</taxon>
        <taxon>Bacillota</taxon>
        <taxon>Clostridia</taxon>
        <taxon>Lachnospirales</taxon>
        <taxon>Lachnospiraceae</taxon>
        <taxon>Eisenbergiella</taxon>
    </lineage>
</organism>
<dbReference type="PROSITE" id="PS50893">
    <property type="entry name" value="ABC_TRANSPORTER_2"/>
    <property type="match status" value="1"/>
</dbReference>
<comment type="caution">
    <text evidence="6">The sequence shown here is derived from an EMBL/GenBank/DDBJ whole genome shotgun (WGS) entry which is preliminary data.</text>
</comment>
<comment type="similarity">
    <text evidence="1">Belongs to the ABC transporter superfamily.</text>
</comment>
<dbReference type="EMBL" id="DWXE01000034">
    <property type="protein sequence ID" value="HJB91602.1"/>
    <property type="molecule type" value="Genomic_DNA"/>
</dbReference>
<dbReference type="PANTHER" id="PTHR42734">
    <property type="entry name" value="METAL TRANSPORT SYSTEM ATP-BINDING PROTEIN TM_0124-RELATED"/>
    <property type="match status" value="1"/>
</dbReference>
<reference evidence="6" key="2">
    <citation type="submission" date="2021-04" db="EMBL/GenBank/DDBJ databases">
        <authorList>
            <person name="Gilroy R."/>
        </authorList>
    </citation>
    <scope>NUCLEOTIDE SEQUENCE</scope>
    <source>
        <strain evidence="6">USAMLcec3-2134</strain>
    </source>
</reference>
<dbReference type="PANTHER" id="PTHR42734:SF17">
    <property type="entry name" value="METAL TRANSPORT SYSTEM ATP-BINDING PROTEIN TM_0124-RELATED"/>
    <property type="match status" value="1"/>
</dbReference>
<gene>
    <name evidence="6" type="ORF">H9763_09080</name>
</gene>
<feature type="domain" description="ABC transporter" evidence="5">
    <location>
        <begin position="4"/>
        <end position="234"/>
    </location>
</feature>
<proteinExistence type="inferred from homology"/>
<keyword evidence="3" id="KW-0547">Nucleotide-binding</keyword>
<dbReference type="InterPro" id="IPR003439">
    <property type="entry name" value="ABC_transporter-like_ATP-bd"/>
</dbReference>
<evidence type="ECO:0000256" key="2">
    <source>
        <dbReference type="ARBA" id="ARBA00022448"/>
    </source>
</evidence>
<dbReference type="InterPro" id="IPR003593">
    <property type="entry name" value="AAA+_ATPase"/>
</dbReference>
<accession>A0A9D2MSY1</accession>